<proteinExistence type="predicted"/>
<dbReference type="OrthoDB" id="498999at2"/>
<dbReference type="EMBL" id="AP018227">
    <property type="protein sequence ID" value="BAY84722.1"/>
    <property type="molecule type" value="Genomic_DNA"/>
</dbReference>
<evidence type="ECO:0000313" key="1">
    <source>
        <dbReference type="EMBL" id="BAY84722.1"/>
    </source>
</evidence>
<sequence>MAIKLNQFDTKTKQDTGIEQKLDKVLAQYLFPNTKFSIGIAYPDATIPEDLEEDLNGIGSLQFSSGTRMFFADNPNIRSLLYPNPSDGAAYPLPFTPCQSFHELRDVRVLVIDDVTGENGNVIAANDARKLVGDCKGLIDRDFAISNNIQPRAFQFRLGIKPQQESAVMRIAKGTLAPTRLDKLGESSFRMSGKVEDGTLRSKIGYDMVLATSSFKGRKGEDAIKPGEYVLSLGLGVKSFALYREHSLGTQILVNYPQAVKHEITTIIKEQAEKLAQEQKDPKKLAQRYIENCSRRKALAAKSLDSQKDFEDDIEDKLFVFDNLISDSEIEEAQECENCIKEQKDLLLYSLLKADTENFYQLLEHPKIISDLKDFARKQWVEIATGRSIKFTSGLAQPSLDLQPNEICIPYLEEGKEIIVTRSPLINSNGVITLKNKHLPQTLSGCVYINPITAMENMQCDFDGDLLAFAPSKEFPILAEEVKQKNLPENRYPDIVKKAKVPYRGTFAAIAVSAMDNKIGIIANEIQKNIALQCEVDEIPPSEKSDYLQRVSANFNYVLKRHEHGKLEIPPKILNQLILIASILNKDLKESQLEHQLNSIKKILFDCVAELGNELQVATDGCKSALRPDESIIKYCQAITSYKEVEWLADKKNKEAFINRGMKTNGYSPIDLMIQQTNQIFEQNQLVARPIEQFRKLYPQIEFNSFKEQALQIKTNYNSKVRNRIELEERQKIASGPLLKITSPNSGKQLEITNLIKFKAAKNSNFWKASELSIKICSRKPTQKMPHPLFAQAKFKIPSGKDIDIPIGTISMKSMREHNLKPGIIIEKGKVEFFSGISNSMIDALKQQTLEYVESIRESTPDNEKLQLAAAIHDVSHTEENKNYSGEKKAGVAFAIFPDEVIGQLSQLQFTQMRVLGTQFNHYADRNFAGEKVPIKFENGINPRAPTQTARWIIVEGNKLGTIDASSPHLLPGYEAIAAITSPPSKSVIITSLKNSDNKLQIDNVNKYAFKSSQWQNEQANINLVIGQTNPYKAPNVFAKIGNQILGTVNKKSVKFLQGKLAAVGKSIQGFSFSGTLKNAPASYADIVIDPSTVKFPQIEATLQHDKNSIESSKPVCTVLFFEASVDSKFQQKTEQIMANMLKRSVERAVELGYSRLQFVDVSDLPTESSALRTIEQLAAEHKDINVDFVGSLSVEDAIGLMKEPSDIAIGIKDAQTVGIIDFFASHNMAIATYNPQTQKFDKRNLPAPKKVAEVTLDITQQER</sequence>
<dbReference type="AlphaFoldDB" id="A0A1Z4LU05"/>
<dbReference type="Proteomes" id="UP000218418">
    <property type="component" value="Chromosome"/>
</dbReference>
<name>A0A1Z4LU05_9CYAN</name>
<protein>
    <submittedName>
        <fullName evidence="1">Uncharacterized protein</fullName>
    </submittedName>
</protein>
<organism evidence="1 2">
    <name type="scientific">Calothrix parasitica NIES-267</name>
    <dbReference type="NCBI Taxonomy" id="1973488"/>
    <lineage>
        <taxon>Bacteria</taxon>
        <taxon>Bacillati</taxon>
        <taxon>Cyanobacteriota</taxon>
        <taxon>Cyanophyceae</taxon>
        <taxon>Nostocales</taxon>
        <taxon>Calotrichaceae</taxon>
        <taxon>Calothrix</taxon>
    </lineage>
</organism>
<keyword evidence="2" id="KW-1185">Reference proteome</keyword>
<evidence type="ECO:0000313" key="2">
    <source>
        <dbReference type="Proteomes" id="UP000218418"/>
    </source>
</evidence>
<accession>A0A1Z4LU05</accession>
<reference evidence="1 2" key="1">
    <citation type="submission" date="2017-06" db="EMBL/GenBank/DDBJ databases">
        <title>Genome sequencing of cyanobaciteial culture collection at National Institute for Environmental Studies (NIES).</title>
        <authorList>
            <person name="Hirose Y."/>
            <person name="Shimura Y."/>
            <person name="Fujisawa T."/>
            <person name="Nakamura Y."/>
            <person name="Kawachi M."/>
        </authorList>
    </citation>
    <scope>NUCLEOTIDE SEQUENCE [LARGE SCALE GENOMIC DNA]</scope>
    <source>
        <strain evidence="1 2">NIES-267</strain>
    </source>
</reference>
<gene>
    <name evidence="1" type="ORF">NIES267_42180</name>
</gene>